<proteinExistence type="inferred from homology"/>
<reference evidence="8" key="1">
    <citation type="submission" date="2021-03" db="EMBL/GenBank/DDBJ databases">
        <title>Genomic Encyclopedia of Type Strains, Phase IV (KMG-IV): sequencing the most valuable type-strain genomes for metagenomic binning, comparative biology and taxonomic classification.</title>
        <authorList>
            <person name="Goeker M."/>
        </authorList>
    </citation>
    <scope>NUCLEOTIDE SEQUENCE</scope>
    <source>
        <strain evidence="8">DSM 101588</strain>
    </source>
</reference>
<sequence>MDDYLSVGKITSAYGVNGEVKVFPLTDHLDRFYDLDYVYIFEETGKASLNIESVRFIKNLVVVKFKEINDRNEAEKLRGKLIKITRDNAVKLDDDEYFIKDLLNMKVYTDDQKELGILKDVLKTGANDVYVVKTDDRDILIPAIKDVIKKVDIKERKMTVHLLEGL</sequence>
<dbReference type="InterPro" id="IPR011961">
    <property type="entry name" value="RimM"/>
</dbReference>
<dbReference type="InterPro" id="IPR056792">
    <property type="entry name" value="PRC_RimM"/>
</dbReference>
<keyword evidence="9" id="KW-1185">Reference proteome</keyword>
<evidence type="ECO:0000313" key="8">
    <source>
        <dbReference type="EMBL" id="MBP2072927.1"/>
    </source>
</evidence>
<dbReference type="HAMAP" id="MF_00014">
    <property type="entry name" value="Ribosome_mat_RimM"/>
    <property type="match status" value="1"/>
</dbReference>
<evidence type="ECO:0000259" key="7">
    <source>
        <dbReference type="Pfam" id="PF24986"/>
    </source>
</evidence>
<comment type="function">
    <text evidence="5">An accessory protein needed during the final step in the assembly of 30S ribosomal subunit, possibly for assembly of the head region. Essential for efficient processing of 16S rRNA. May be needed both before and after RbfA during the maturation of 16S rRNA. It has affinity for free ribosomal 30S subunits but not for 70S ribosomes.</text>
</comment>
<dbReference type="InterPro" id="IPR009000">
    <property type="entry name" value="Transl_B-barrel_sf"/>
</dbReference>
<comment type="domain">
    <text evidence="5">The PRC barrel domain binds ribosomal protein uS19.</text>
</comment>
<comment type="subcellular location">
    <subcellularLocation>
        <location evidence="5">Cytoplasm</location>
    </subcellularLocation>
</comment>
<dbReference type="InterPro" id="IPR011033">
    <property type="entry name" value="PRC_barrel-like_sf"/>
</dbReference>
<keyword evidence="1 5" id="KW-0963">Cytoplasm</keyword>
<accession>A0ABS4NGX0</accession>
<dbReference type="PANTHER" id="PTHR33692">
    <property type="entry name" value="RIBOSOME MATURATION FACTOR RIMM"/>
    <property type="match status" value="1"/>
</dbReference>
<evidence type="ECO:0000256" key="5">
    <source>
        <dbReference type="HAMAP-Rule" id="MF_00014"/>
    </source>
</evidence>
<dbReference type="EMBL" id="JAGGLT010000030">
    <property type="protein sequence ID" value="MBP2072927.1"/>
    <property type="molecule type" value="Genomic_DNA"/>
</dbReference>
<dbReference type="Gene3D" id="2.40.30.60">
    <property type="entry name" value="RimM"/>
    <property type="match status" value="1"/>
</dbReference>
<comment type="similarity">
    <text evidence="5">Belongs to the RimM family.</text>
</comment>
<dbReference type="SUPFAM" id="SSF50447">
    <property type="entry name" value="Translation proteins"/>
    <property type="match status" value="1"/>
</dbReference>
<evidence type="ECO:0000256" key="4">
    <source>
        <dbReference type="ARBA" id="ARBA00023186"/>
    </source>
</evidence>
<comment type="subunit">
    <text evidence="5">Binds ribosomal protein uS19.</text>
</comment>
<dbReference type="InterPro" id="IPR002676">
    <property type="entry name" value="RimM_N"/>
</dbReference>
<evidence type="ECO:0000256" key="1">
    <source>
        <dbReference type="ARBA" id="ARBA00022490"/>
    </source>
</evidence>
<evidence type="ECO:0000256" key="2">
    <source>
        <dbReference type="ARBA" id="ARBA00022517"/>
    </source>
</evidence>
<keyword evidence="2 5" id="KW-0690">Ribosome biogenesis</keyword>
<name>A0ABS4NGX0_9THEO</name>
<dbReference type="InterPro" id="IPR036976">
    <property type="entry name" value="RimM_N_sf"/>
</dbReference>
<comment type="caution">
    <text evidence="8">The sequence shown here is derived from an EMBL/GenBank/DDBJ whole genome shotgun (WGS) entry which is preliminary data.</text>
</comment>
<dbReference type="Pfam" id="PF24986">
    <property type="entry name" value="PRC_RimM"/>
    <property type="match status" value="1"/>
</dbReference>
<evidence type="ECO:0000256" key="3">
    <source>
        <dbReference type="ARBA" id="ARBA00022552"/>
    </source>
</evidence>
<feature type="domain" description="RimM N-terminal" evidence="6">
    <location>
        <begin position="7"/>
        <end position="87"/>
    </location>
</feature>
<dbReference type="RefSeq" id="WP_209454615.1">
    <property type="nucleotide sequence ID" value="NZ_JAGGLT010000030.1"/>
</dbReference>
<dbReference type="SUPFAM" id="SSF50346">
    <property type="entry name" value="PRC-barrel domain"/>
    <property type="match status" value="1"/>
</dbReference>
<dbReference type="Gene3D" id="2.30.30.240">
    <property type="entry name" value="PRC-barrel domain"/>
    <property type="match status" value="1"/>
</dbReference>
<evidence type="ECO:0000313" key="9">
    <source>
        <dbReference type="Proteomes" id="UP001166402"/>
    </source>
</evidence>
<keyword evidence="3 5" id="KW-0698">rRNA processing</keyword>
<dbReference type="NCBIfam" id="TIGR02273">
    <property type="entry name" value="16S_RimM"/>
    <property type="match status" value="1"/>
</dbReference>
<organism evidence="8 9">
    <name type="scientific">Thermoanaerobacterium butyriciformans</name>
    <dbReference type="NCBI Taxonomy" id="1702242"/>
    <lineage>
        <taxon>Bacteria</taxon>
        <taxon>Bacillati</taxon>
        <taxon>Bacillota</taxon>
        <taxon>Clostridia</taxon>
        <taxon>Thermoanaerobacterales</taxon>
        <taxon>Thermoanaerobacteraceae</taxon>
        <taxon>Thermoanaerobacterium</taxon>
    </lineage>
</organism>
<keyword evidence="4 5" id="KW-0143">Chaperone</keyword>
<evidence type="ECO:0000259" key="6">
    <source>
        <dbReference type="Pfam" id="PF01782"/>
    </source>
</evidence>
<gene>
    <name evidence="5" type="primary">rimM</name>
    <name evidence="8" type="ORF">J2Z80_002471</name>
</gene>
<dbReference type="Proteomes" id="UP001166402">
    <property type="component" value="Unassembled WGS sequence"/>
</dbReference>
<dbReference type="Pfam" id="PF01782">
    <property type="entry name" value="RimM"/>
    <property type="match status" value="1"/>
</dbReference>
<protein>
    <recommendedName>
        <fullName evidence="5">Ribosome maturation factor RimM</fullName>
    </recommendedName>
</protein>
<dbReference type="PANTHER" id="PTHR33692:SF1">
    <property type="entry name" value="RIBOSOME MATURATION FACTOR RIMM"/>
    <property type="match status" value="1"/>
</dbReference>
<feature type="domain" description="Ribosome maturation factor RimM PRC barrel" evidence="7">
    <location>
        <begin position="100"/>
        <end position="166"/>
    </location>
</feature>